<dbReference type="GO" id="GO:0006260">
    <property type="term" value="P:DNA replication"/>
    <property type="evidence" value="ECO:0007669"/>
    <property type="project" value="UniProtKB-KW"/>
</dbReference>
<dbReference type="GO" id="GO:0006310">
    <property type="term" value="P:DNA recombination"/>
    <property type="evidence" value="ECO:0007669"/>
    <property type="project" value="InterPro"/>
</dbReference>
<name>A0A1V9XZB1_9ACAR</name>
<evidence type="ECO:0000256" key="8">
    <source>
        <dbReference type="ARBA" id="ARBA00023242"/>
    </source>
</evidence>
<proteinExistence type="inferred from homology"/>
<sequence>MANEYASMISYGALKQMQKDDDGSKPIVQLLDLKPVKENRLRAYLWDGVEEFSYGMISSQAVPQVEDKLKPFCLLRVNNYSVTVTKDRPIVIIMSCEVVAEARDVKEKVTFTGRQRKEKAGNNQTITTGTAGLKTPPKTNQRPTMISGTPKTPSGSAVMSIAALNPYQTRVTIRGRVTSKGDIRTWSKASGQGKLFSFVIYDESGEIRVTAFNEQVDQFYERIQPKQVYYISGFQCKAANKTFRANNNEYELTLGKFSNVELCTEDCADVPQMNYEFVKIAEIEDCPTDKLIDVCAVVKSFAEPQTFNRRTDGRPITKREVILVDDSSKAITLTLWNDSAITFQGENNPILLVTKARISEFNGSVSITTGQASALELNPDLNRGNELKLWWRADGSKSEFESIRGSGGGTEYVQEWMDFELMARKGETFDVSDKPIYVWNRVTITMFNKDNALYKACSSDNCMKKVQDLGEGRYRCEKCERESDRFNWRMLLKIVVSDATKQFWATAFNEKAEQILGVTAKTLGEYLECDSDMLDKTFADAMFKEFHMKLRGKMEVFQEERRFRLAVVDAKEVKIIEDCKHLLKEIEALGKLL</sequence>
<dbReference type="PANTHER" id="PTHR47165:SF4">
    <property type="entry name" value="OS03G0429900 PROTEIN"/>
    <property type="match status" value="1"/>
</dbReference>
<comment type="subunit">
    <text evidence="10 11">Component of the heterotrimeric canonical replication protein A complex (RPA).</text>
</comment>
<evidence type="ECO:0000256" key="4">
    <source>
        <dbReference type="ARBA" id="ARBA00022723"/>
    </source>
</evidence>
<dbReference type="InParanoid" id="A0A1V9XZB1"/>
<evidence type="ECO:0000256" key="12">
    <source>
        <dbReference type="SAM" id="MobiDB-lite"/>
    </source>
</evidence>
<dbReference type="EMBL" id="MNPL01001774">
    <property type="protein sequence ID" value="OQR78825.1"/>
    <property type="molecule type" value="Genomic_DNA"/>
</dbReference>
<evidence type="ECO:0000256" key="5">
    <source>
        <dbReference type="ARBA" id="ARBA00022771"/>
    </source>
</evidence>
<comment type="function">
    <text evidence="9 11">As part of the heterotrimeric replication protein A complex (RPA/RP-A), binds and stabilizes single-stranded DNA intermediates, that form during DNA replication or upon DNA stress. It prevents their reannealing and in parallel, recruits and activates different proteins and complexes involved in DNA metabolism. Thereby, it plays an essential role both in DNA replication and the cellular response to DNA damage.</text>
</comment>
<dbReference type="Proteomes" id="UP000192247">
    <property type="component" value="Unassembled WGS sequence"/>
</dbReference>
<dbReference type="InterPro" id="IPR012340">
    <property type="entry name" value="NA-bd_OB-fold"/>
</dbReference>
<dbReference type="Gene3D" id="2.40.50.140">
    <property type="entry name" value="Nucleic acid-binding proteins"/>
    <property type="match status" value="4"/>
</dbReference>
<dbReference type="CDD" id="cd04475">
    <property type="entry name" value="RPA1_DBD_B"/>
    <property type="match status" value="1"/>
</dbReference>
<keyword evidence="8 11" id="KW-0539">Nucleus</keyword>
<evidence type="ECO:0000313" key="17">
    <source>
        <dbReference type="EMBL" id="OQR78825.1"/>
    </source>
</evidence>
<comment type="similarity">
    <text evidence="2 11">Belongs to the replication factor A protein 1 family.</text>
</comment>
<dbReference type="Pfam" id="PF08646">
    <property type="entry name" value="Rep_fac-A_C"/>
    <property type="match status" value="1"/>
</dbReference>
<keyword evidence="7 11" id="KW-0238">DNA-binding</keyword>
<dbReference type="GO" id="GO:0008270">
    <property type="term" value="F:zinc ion binding"/>
    <property type="evidence" value="ECO:0007669"/>
    <property type="project" value="UniProtKB-KW"/>
</dbReference>
<evidence type="ECO:0000256" key="10">
    <source>
        <dbReference type="ARBA" id="ARBA00062035"/>
    </source>
</evidence>
<gene>
    <name evidence="17" type="ORF">BIW11_06152</name>
</gene>
<keyword evidence="6 11" id="KW-0862">Zinc</keyword>
<feature type="region of interest" description="Disordered" evidence="12">
    <location>
        <begin position="125"/>
        <end position="154"/>
    </location>
</feature>
<dbReference type="InterPro" id="IPR047192">
    <property type="entry name" value="Euk_RPA1_DBD_C"/>
</dbReference>
<evidence type="ECO:0000259" key="13">
    <source>
        <dbReference type="Pfam" id="PF01336"/>
    </source>
</evidence>
<dbReference type="InterPro" id="IPR004591">
    <property type="entry name" value="Rfa1"/>
</dbReference>
<feature type="domain" description="Replication factor-A protein 1 N-terminal" evidence="14">
    <location>
        <begin position="10"/>
        <end position="100"/>
    </location>
</feature>
<evidence type="ECO:0000256" key="2">
    <source>
        <dbReference type="ARBA" id="ARBA00005690"/>
    </source>
</evidence>
<dbReference type="GO" id="GO:0003677">
    <property type="term" value="F:DNA binding"/>
    <property type="evidence" value="ECO:0007669"/>
    <property type="project" value="UniProtKB-KW"/>
</dbReference>
<dbReference type="FunFam" id="2.40.50.140:FF:000041">
    <property type="entry name" value="Replication protein A subunit"/>
    <property type="match status" value="1"/>
</dbReference>
<feature type="domain" description="OB" evidence="13">
    <location>
        <begin position="171"/>
        <end position="238"/>
    </location>
</feature>
<dbReference type="Pfam" id="PF16900">
    <property type="entry name" value="REPA_OB_2"/>
    <property type="match status" value="1"/>
</dbReference>
<keyword evidence="3 11" id="KW-0235">DNA replication</keyword>
<comment type="caution">
    <text evidence="17">The sequence shown here is derived from an EMBL/GenBank/DDBJ whole genome shotgun (WGS) entry which is preliminary data.</text>
</comment>
<dbReference type="FunFam" id="2.40.50.140:FF:000090">
    <property type="entry name" value="Replication protein A subunit"/>
    <property type="match status" value="1"/>
</dbReference>
<keyword evidence="5 11" id="KW-0863">Zinc-finger</keyword>
<dbReference type="InterPro" id="IPR013955">
    <property type="entry name" value="Rep_factor-A_C"/>
</dbReference>
<dbReference type="FunFam" id="2.40.50.140:FF:000064">
    <property type="entry name" value="Replication protein A subunit"/>
    <property type="match status" value="1"/>
</dbReference>
<evidence type="ECO:0000256" key="1">
    <source>
        <dbReference type="ARBA" id="ARBA00004123"/>
    </source>
</evidence>
<dbReference type="SUPFAM" id="SSF50249">
    <property type="entry name" value="Nucleic acid-binding proteins"/>
    <property type="match status" value="4"/>
</dbReference>
<feature type="domain" description="Replication factor A C-terminal" evidence="15">
    <location>
        <begin position="441"/>
        <end position="582"/>
    </location>
</feature>
<evidence type="ECO:0000259" key="14">
    <source>
        <dbReference type="Pfam" id="PF04057"/>
    </source>
</evidence>
<evidence type="ECO:0000259" key="15">
    <source>
        <dbReference type="Pfam" id="PF08646"/>
    </source>
</evidence>
<evidence type="ECO:0000313" key="18">
    <source>
        <dbReference type="Proteomes" id="UP000192247"/>
    </source>
</evidence>
<dbReference type="Pfam" id="PF04057">
    <property type="entry name" value="Rep-A_N"/>
    <property type="match status" value="1"/>
</dbReference>
<dbReference type="AlphaFoldDB" id="A0A1V9XZB1"/>
<protein>
    <recommendedName>
        <fullName evidence="11">Replication protein A subunit</fullName>
    </recommendedName>
</protein>
<dbReference type="GO" id="GO:0005634">
    <property type="term" value="C:nucleus"/>
    <property type="evidence" value="ECO:0007669"/>
    <property type="project" value="UniProtKB-SubCell"/>
</dbReference>
<evidence type="ECO:0000256" key="11">
    <source>
        <dbReference type="RuleBase" id="RU364130"/>
    </source>
</evidence>
<feature type="domain" description="Replication protein A OB" evidence="16">
    <location>
        <begin position="280"/>
        <end position="377"/>
    </location>
</feature>
<evidence type="ECO:0000256" key="9">
    <source>
        <dbReference type="ARBA" id="ARBA00058595"/>
    </source>
</evidence>
<dbReference type="Pfam" id="PF01336">
    <property type="entry name" value="tRNA_anti-codon"/>
    <property type="match status" value="1"/>
</dbReference>
<comment type="subcellular location">
    <subcellularLocation>
        <location evidence="1 11">Nucleus</location>
    </subcellularLocation>
</comment>
<keyword evidence="4 11" id="KW-0479">Metal-binding</keyword>
<evidence type="ECO:0000256" key="7">
    <source>
        <dbReference type="ARBA" id="ARBA00023125"/>
    </source>
</evidence>
<evidence type="ECO:0000259" key="16">
    <source>
        <dbReference type="Pfam" id="PF16900"/>
    </source>
</evidence>
<dbReference type="NCBIfam" id="TIGR00617">
    <property type="entry name" value="rpa1"/>
    <property type="match status" value="1"/>
</dbReference>
<keyword evidence="18" id="KW-1185">Reference proteome</keyword>
<reference evidence="17 18" key="1">
    <citation type="journal article" date="2017" name="Gigascience">
        <title>Draft genome of the honey bee ectoparasitic mite, Tropilaelaps mercedesae, is shaped by the parasitic life history.</title>
        <authorList>
            <person name="Dong X."/>
            <person name="Armstrong S.D."/>
            <person name="Xia D."/>
            <person name="Makepeace B.L."/>
            <person name="Darby A.C."/>
            <person name="Kadowaki T."/>
        </authorList>
    </citation>
    <scope>NUCLEOTIDE SEQUENCE [LARGE SCALE GENOMIC DNA]</scope>
    <source>
        <strain evidence="17">Wuxi-XJTLU</strain>
    </source>
</reference>
<dbReference type="FunCoup" id="A0A1V9XZB1">
    <property type="interactions" value="1930"/>
</dbReference>
<evidence type="ECO:0000256" key="3">
    <source>
        <dbReference type="ARBA" id="ARBA00022705"/>
    </source>
</evidence>
<dbReference type="CDD" id="cd04474">
    <property type="entry name" value="RPA1_DBD_A"/>
    <property type="match status" value="1"/>
</dbReference>
<dbReference type="CDD" id="cd04476">
    <property type="entry name" value="RPA1_DBD_C"/>
    <property type="match status" value="1"/>
</dbReference>
<dbReference type="STRING" id="418985.A0A1V9XZB1"/>
<dbReference type="GO" id="GO:0006281">
    <property type="term" value="P:DNA repair"/>
    <property type="evidence" value="ECO:0007669"/>
    <property type="project" value="InterPro"/>
</dbReference>
<dbReference type="OrthoDB" id="1751331at2759"/>
<dbReference type="InterPro" id="IPR004365">
    <property type="entry name" value="NA-bd_OB_tRNA"/>
</dbReference>
<dbReference type="InterPro" id="IPR007199">
    <property type="entry name" value="Rep_factor-A_N"/>
</dbReference>
<organism evidence="17 18">
    <name type="scientific">Tropilaelaps mercedesae</name>
    <dbReference type="NCBI Taxonomy" id="418985"/>
    <lineage>
        <taxon>Eukaryota</taxon>
        <taxon>Metazoa</taxon>
        <taxon>Ecdysozoa</taxon>
        <taxon>Arthropoda</taxon>
        <taxon>Chelicerata</taxon>
        <taxon>Arachnida</taxon>
        <taxon>Acari</taxon>
        <taxon>Parasitiformes</taxon>
        <taxon>Mesostigmata</taxon>
        <taxon>Gamasina</taxon>
        <taxon>Dermanyssoidea</taxon>
        <taxon>Laelapidae</taxon>
        <taxon>Tropilaelaps</taxon>
    </lineage>
</organism>
<dbReference type="InterPro" id="IPR031657">
    <property type="entry name" value="REPA_OB_2"/>
</dbReference>
<dbReference type="PANTHER" id="PTHR47165">
    <property type="entry name" value="OS03G0429900 PROTEIN"/>
    <property type="match status" value="1"/>
</dbReference>
<evidence type="ECO:0000256" key="6">
    <source>
        <dbReference type="ARBA" id="ARBA00022833"/>
    </source>
</evidence>
<accession>A0A1V9XZB1</accession>
<feature type="compositionally biased region" description="Polar residues" evidence="12">
    <location>
        <begin position="137"/>
        <end position="154"/>
    </location>
</feature>